<dbReference type="AlphaFoldDB" id="A0A3S0I1Q8"/>
<evidence type="ECO:0000256" key="2">
    <source>
        <dbReference type="ARBA" id="ARBA00007935"/>
    </source>
</evidence>
<keyword evidence="5 8" id="KW-0812">Transmembrane</keyword>
<evidence type="ECO:0000256" key="3">
    <source>
        <dbReference type="ARBA" id="ARBA00022448"/>
    </source>
</evidence>
<dbReference type="EMBL" id="RXPE01000028">
    <property type="protein sequence ID" value="RTR25415.1"/>
    <property type="molecule type" value="Genomic_DNA"/>
</dbReference>
<dbReference type="CDD" id="cd06550">
    <property type="entry name" value="TM_ABC_iron-siderophores_like"/>
    <property type="match status" value="1"/>
</dbReference>
<comment type="subcellular location">
    <subcellularLocation>
        <location evidence="1">Cell membrane</location>
        <topology evidence="1">Multi-pass membrane protein</topology>
    </subcellularLocation>
</comment>
<evidence type="ECO:0000256" key="1">
    <source>
        <dbReference type="ARBA" id="ARBA00004651"/>
    </source>
</evidence>
<keyword evidence="6 8" id="KW-1133">Transmembrane helix</keyword>
<dbReference type="Proteomes" id="UP000277766">
    <property type="component" value="Unassembled WGS sequence"/>
</dbReference>
<dbReference type="GO" id="GO:0022857">
    <property type="term" value="F:transmembrane transporter activity"/>
    <property type="evidence" value="ECO:0007669"/>
    <property type="project" value="InterPro"/>
</dbReference>
<reference evidence="9 10" key="1">
    <citation type="submission" date="2018-12" db="EMBL/GenBank/DDBJ databases">
        <title>Deinococcus radiophilus ATCC 27603 genome sequencing and assembly.</title>
        <authorList>
            <person name="Maclea K.S."/>
            <person name="Maynard C.R."/>
        </authorList>
    </citation>
    <scope>NUCLEOTIDE SEQUENCE [LARGE SCALE GENOMIC DNA]</scope>
    <source>
        <strain evidence="9 10">ATCC 27603</strain>
    </source>
</reference>
<evidence type="ECO:0000256" key="8">
    <source>
        <dbReference type="SAM" id="Phobius"/>
    </source>
</evidence>
<feature type="transmembrane region" description="Helical" evidence="8">
    <location>
        <begin position="78"/>
        <end position="95"/>
    </location>
</feature>
<protein>
    <submittedName>
        <fullName evidence="9">Iron ABC transporter permease</fullName>
    </submittedName>
</protein>
<name>A0A3S0I1Q8_9DEIO</name>
<sequence>MLQPGQSPETGQRTRRGAARGPLLLTLILLLLGSMVLSVAVGSVSIPASEVLDAVWRGLSGSLQEGDVIIWDIRLPRVLMAVLVGACLSICGAAFQGVFRNPLADPYLLGVASGAAVGATAGLVLDLPRAILPLTAMLTALATVAITLMLGRSGRRFPPTRLILAGVVMGSFLGAVTTFLIMQGEDRAREVLAYTLGDLGFSSWGDIGRVLPYALLGCGTLIGLGRALDLLQLGDLTASSLGLPVEKLRLLVIVAGSLATAAAVAYTGVIGFVGLIVPHTVRLIWGPSHRVLLPVSALAGGLLLVLADLLARTTPLSQVGIVTTLLGGPFFLYLLRRVKA</sequence>
<feature type="transmembrane region" description="Helical" evidence="8">
    <location>
        <begin position="107"/>
        <end position="125"/>
    </location>
</feature>
<dbReference type="PANTHER" id="PTHR30472:SF25">
    <property type="entry name" value="ABC TRANSPORTER PERMEASE PROTEIN MJ0876-RELATED"/>
    <property type="match status" value="1"/>
</dbReference>
<dbReference type="PANTHER" id="PTHR30472">
    <property type="entry name" value="FERRIC ENTEROBACTIN TRANSPORT SYSTEM PERMEASE PROTEIN"/>
    <property type="match status" value="1"/>
</dbReference>
<keyword evidence="4" id="KW-1003">Cell membrane</keyword>
<dbReference type="Pfam" id="PF01032">
    <property type="entry name" value="FecCD"/>
    <property type="match status" value="1"/>
</dbReference>
<dbReference type="SUPFAM" id="SSF81345">
    <property type="entry name" value="ABC transporter involved in vitamin B12 uptake, BtuC"/>
    <property type="match status" value="1"/>
</dbReference>
<feature type="transmembrane region" description="Helical" evidence="8">
    <location>
        <begin position="23"/>
        <end position="46"/>
    </location>
</feature>
<evidence type="ECO:0000313" key="9">
    <source>
        <dbReference type="EMBL" id="RTR25415.1"/>
    </source>
</evidence>
<accession>A0A3S0I1Q8</accession>
<evidence type="ECO:0000313" key="10">
    <source>
        <dbReference type="Proteomes" id="UP000277766"/>
    </source>
</evidence>
<evidence type="ECO:0000256" key="6">
    <source>
        <dbReference type="ARBA" id="ARBA00022989"/>
    </source>
</evidence>
<feature type="transmembrane region" description="Helical" evidence="8">
    <location>
        <begin position="162"/>
        <end position="182"/>
    </location>
</feature>
<dbReference type="RefSeq" id="WP_126352819.1">
    <property type="nucleotide sequence ID" value="NZ_RXPE01000028.1"/>
</dbReference>
<keyword evidence="3" id="KW-0813">Transport</keyword>
<evidence type="ECO:0000256" key="7">
    <source>
        <dbReference type="ARBA" id="ARBA00023136"/>
    </source>
</evidence>
<comment type="caution">
    <text evidence="9">The sequence shown here is derived from an EMBL/GenBank/DDBJ whole genome shotgun (WGS) entry which is preliminary data.</text>
</comment>
<dbReference type="GO" id="GO:0005886">
    <property type="term" value="C:plasma membrane"/>
    <property type="evidence" value="ECO:0007669"/>
    <property type="project" value="UniProtKB-SubCell"/>
</dbReference>
<dbReference type="OrthoDB" id="9792889at2"/>
<proteinExistence type="inferred from homology"/>
<feature type="transmembrane region" description="Helical" evidence="8">
    <location>
        <begin position="316"/>
        <end position="335"/>
    </location>
</feature>
<evidence type="ECO:0000256" key="5">
    <source>
        <dbReference type="ARBA" id="ARBA00022692"/>
    </source>
</evidence>
<dbReference type="InterPro" id="IPR000522">
    <property type="entry name" value="ABC_transptr_permease_BtuC"/>
</dbReference>
<keyword evidence="10" id="KW-1185">Reference proteome</keyword>
<dbReference type="GO" id="GO:0033214">
    <property type="term" value="P:siderophore-iron import into cell"/>
    <property type="evidence" value="ECO:0007669"/>
    <property type="project" value="TreeGrafter"/>
</dbReference>
<dbReference type="FunFam" id="1.10.3470.10:FF:000001">
    <property type="entry name" value="Vitamin B12 ABC transporter permease BtuC"/>
    <property type="match status" value="1"/>
</dbReference>
<keyword evidence="7 8" id="KW-0472">Membrane</keyword>
<gene>
    <name evidence="9" type="ORF">EJ104_11020</name>
</gene>
<dbReference type="InterPro" id="IPR037294">
    <property type="entry name" value="ABC_BtuC-like"/>
</dbReference>
<feature type="transmembrane region" description="Helical" evidence="8">
    <location>
        <begin position="131"/>
        <end position="150"/>
    </location>
</feature>
<comment type="similarity">
    <text evidence="2">Belongs to the binding-protein-dependent transport system permease family. FecCD subfamily.</text>
</comment>
<evidence type="ECO:0000256" key="4">
    <source>
        <dbReference type="ARBA" id="ARBA00022475"/>
    </source>
</evidence>
<dbReference type="Gene3D" id="1.10.3470.10">
    <property type="entry name" value="ABC transporter involved in vitamin B12 uptake, BtuC"/>
    <property type="match status" value="1"/>
</dbReference>
<feature type="transmembrane region" description="Helical" evidence="8">
    <location>
        <begin position="250"/>
        <end position="279"/>
    </location>
</feature>
<feature type="transmembrane region" description="Helical" evidence="8">
    <location>
        <begin position="291"/>
        <end position="310"/>
    </location>
</feature>
<organism evidence="9 10">
    <name type="scientific">Deinococcus radiophilus</name>
    <dbReference type="NCBI Taxonomy" id="32062"/>
    <lineage>
        <taxon>Bacteria</taxon>
        <taxon>Thermotogati</taxon>
        <taxon>Deinococcota</taxon>
        <taxon>Deinococci</taxon>
        <taxon>Deinococcales</taxon>
        <taxon>Deinococcaceae</taxon>
        <taxon>Deinococcus</taxon>
    </lineage>
</organism>